<keyword evidence="2" id="KW-1185">Reference proteome</keyword>
<evidence type="ECO:0000313" key="1">
    <source>
        <dbReference type="EMBL" id="KAG6003801.1"/>
    </source>
</evidence>
<dbReference type="AlphaFoldDB" id="A0A9P7NB74"/>
<dbReference type="Proteomes" id="UP000748025">
    <property type="component" value="Unassembled WGS sequence"/>
</dbReference>
<sequence>MRLVLKTELWQRSLSVWENLVCGASFVGGASTRGMGVGTMPHCQHRRVTNMQFVGGAAVAVADLAFLRTVSSLSGNIEALRTKRSVSGA</sequence>
<reference evidence="1" key="1">
    <citation type="journal article" date="2020" name="bioRxiv">
        <title>Whole genome comparisons of ergot fungi reveals the divergence and evolution of species within the genus Claviceps are the result of varying mechanisms driving genome evolution and host range expansion.</title>
        <authorList>
            <person name="Wyka S.A."/>
            <person name="Mondo S.J."/>
            <person name="Liu M."/>
            <person name="Dettman J."/>
            <person name="Nalam V."/>
            <person name="Broders K.D."/>
        </authorList>
    </citation>
    <scope>NUCLEOTIDE SEQUENCE</scope>
    <source>
        <strain evidence="1">CCC 602</strain>
    </source>
</reference>
<proteinExistence type="predicted"/>
<name>A0A9P7NB74_9HYPO</name>
<comment type="caution">
    <text evidence="1">The sequence shown here is derived from an EMBL/GenBank/DDBJ whole genome shotgun (WGS) entry which is preliminary data.</text>
</comment>
<protein>
    <submittedName>
        <fullName evidence="1">Uncharacterized protein</fullName>
    </submittedName>
</protein>
<gene>
    <name evidence="1" type="ORF">E4U43_000857</name>
</gene>
<evidence type="ECO:0000313" key="2">
    <source>
        <dbReference type="Proteomes" id="UP000748025"/>
    </source>
</evidence>
<dbReference type="EMBL" id="SRPW01001261">
    <property type="protein sequence ID" value="KAG6003801.1"/>
    <property type="molecule type" value="Genomic_DNA"/>
</dbReference>
<accession>A0A9P7NB74</accession>
<organism evidence="1 2">
    <name type="scientific">Claviceps pusilla</name>
    <dbReference type="NCBI Taxonomy" id="123648"/>
    <lineage>
        <taxon>Eukaryota</taxon>
        <taxon>Fungi</taxon>
        <taxon>Dikarya</taxon>
        <taxon>Ascomycota</taxon>
        <taxon>Pezizomycotina</taxon>
        <taxon>Sordariomycetes</taxon>
        <taxon>Hypocreomycetidae</taxon>
        <taxon>Hypocreales</taxon>
        <taxon>Clavicipitaceae</taxon>
        <taxon>Claviceps</taxon>
    </lineage>
</organism>